<sequence>MLGAATARALKEAGASVVAAGRSEDRTSAVARDLGTEPLTLDVVDVDACTAVVDAAAEALGGLDALVVATGVAGFGPAVDADAAVVEELFAVNTLGPMALVRAATRHLPEKGGYVAVLSAILADLPTNGMADYGATKAALASWLQVLRRENRRRFGVLDLRPPHLDTGLAERALVGEPPRLPDGMDHARVVEALLQGLREDASEVVWDPDAKDLAVR</sequence>
<gene>
    <name evidence="3" type="ORF">GCM10009737_04350</name>
</gene>
<name>A0ABP5A940_9ACTN</name>
<dbReference type="SUPFAM" id="SSF51735">
    <property type="entry name" value="NAD(P)-binding Rossmann-fold domains"/>
    <property type="match status" value="1"/>
</dbReference>
<evidence type="ECO:0000313" key="4">
    <source>
        <dbReference type="Proteomes" id="UP001501612"/>
    </source>
</evidence>
<dbReference type="PANTHER" id="PTHR44196:SF1">
    <property type="entry name" value="DEHYDROGENASE_REDUCTASE SDR FAMILY MEMBER 7B"/>
    <property type="match status" value="1"/>
</dbReference>
<comment type="similarity">
    <text evidence="1">Belongs to the short-chain dehydrogenases/reductases (SDR) family.</text>
</comment>
<dbReference type="PROSITE" id="PS00061">
    <property type="entry name" value="ADH_SHORT"/>
    <property type="match status" value="1"/>
</dbReference>
<keyword evidence="4" id="KW-1185">Reference proteome</keyword>
<dbReference type="Pfam" id="PF00106">
    <property type="entry name" value="adh_short"/>
    <property type="match status" value="1"/>
</dbReference>
<dbReference type="Gene3D" id="3.40.50.720">
    <property type="entry name" value="NAD(P)-binding Rossmann-like Domain"/>
    <property type="match status" value="1"/>
</dbReference>
<protein>
    <submittedName>
        <fullName evidence="3">SDR family NAD(P)-dependent oxidoreductase</fullName>
    </submittedName>
</protein>
<keyword evidence="2" id="KW-0560">Oxidoreductase</keyword>
<proteinExistence type="inferred from homology"/>
<dbReference type="InterPro" id="IPR036291">
    <property type="entry name" value="NAD(P)-bd_dom_sf"/>
</dbReference>
<organism evidence="3 4">
    <name type="scientific">Nocardioides lentus</name>
    <dbReference type="NCBI Taxonomy" id="338077"/>
    <lineage>
        <taxon>Bacteria</taxon>
        <taxon>Bacillati</taxon>
        <taxon>Actinomycetota</taxon>
        <taxon>Actinomycetes</taxon>
        <taxon>Propionibacteriales</taxon>
        <taxon>Nocardioidaceae</taxon>
        <taxon>Nocardioides</taxon>
    </lineage>
</organism>
<reference evidence="4" key="1">
    <citation type="journal article" date="2019" name="Int. J. Syst. Evol. Microbiol.">
        <title>The Global Catalogue of Microorganisms (GCM) 10K type strain sequencing project: providing services to taxonomists for standard genome sequencing and annotation.</title>
        <authorList>
            <consortium name="The Broad Institute Genomics Platform"/>
            <consortium name="The Broad Institute Genome Sequencing Center for Infectious Disease"/>
            <person name="Wu L."/>
            <person name="Ma J."/>
        </authorList>
    </citation>
    <scope>NUCLEOTIDE SEQUENCE [LARGE SCALE GENOMIC DNA]</scope>
    <source>
        <strain evidence="4">JCM 14046</strain>
    </source>
</reference>
<dbReference type="InterPro" id="IPR002347">
    <property type="entry name" value="SDR_fam"/>
</dbReference>
<evidence type="ECO:0000313" key="3">
    <source>
        <dbReference type="EMBL" id="GAA1906681.1"/>
    </source>
</evidence>
<accession>A0ABP5A940</accession>
<dbReference type="EMBL" id="BAAAMY010000001">
    <property type="protein sequence ID" value="GAA1906681.1"/>
    <property type="molecule type" value="Genomic_DNA"/>
</dbReference>
<dbReference type="Proteomes" id="UP001501612">
    <property type="component" value="Unassembled WGS sequence"/>
</dbReference>
<evidence type="ECO:0000256" key="2">
    <source>
        <dbReference type="ARBA" id="ARBA00023002"/>
    </source>
</evidence>
<dbReference type="CDD" id="cd05233">
    <property type="entry name" value="SDR_c"/>
    <property type="match status" value="1"/>
</dbReference>
<dbReference type="InterPro" id="IPR020904">
    <property type="entry name" value="Sc_DH/Rdtase_CS"/>
</dbReference>
<dbReference type="PANTHER" id="PTHR44196">
    <property type="entry name" value="DEHYDROGENASE/REDUCTASE SDR FAMILY MEMBER 7B"/>
    <property type="match status" value="1"/>
</dbReference>
<comment type="caution">
    <text evidence="3">The sequence shown here is derived from an EMBL/GenBank/DDBJ whole genome shotgun (WGS) entry which is preliminary data.</text>
</comment>
<evidence type="ECO:0000256" key="1">
    <source>
        <dbReference type="ARBA" id="ARBA00006484"/>
    </source>
</evidence>